<gene>
    <name evidence="2" type="ORF">HF526_24340</name>
</gene>
<dbReference type="Proteomes" id="UP000820669">
    <property type="component" value="Unassembled WGS sequence"/>
</dbReference>
<accession>A0ABX1SIV7</accession>
<dbReference type="InterPro" id="IPR023840">
    <property type="entry name" value="T7SS_Rv3446c"/>
</dbReference>
<protein>
    <submittedName>
        <fullName evidence="2">Type VII secretion-associated protein</fullName>
    </submittedName>
</protein>
<feature type="compositionally biased region" description="Low complexity" evidence="1">
    <location>
        <begin position="282"/>
        <end position="293"/>
    </location>
</feature>
<dbReference type="SUPFAM" id="SSF53067">
    <property type="entry name" value="Actin-like ATPase domain"/>
    <property type="match status" value="1"/>
</dbReference>
<dbReference type="EMBL" id="JAAXLA010000056">
    <property type="protein sequence ID" value="NMI00414.1"/>
    <property type="molecule type" value="Genomic_DNA"/>
</dbReference>
<keyword evidence="3" id="KW-1185">Reference proteome</keyword>
<dbReference type="InterPro" id="IPR043129">
    <property type="entry name" value="ATPase_NBD"/>
</dbReference>
<name>A0ABX1SIV7_9PSEU</name>
<comment type="caution">
    <text evidence="2">The sequence shown here is derived from an EMBL/GenBank/DDBJ whole genome shotgun (WGS) entry which is preliminary data.</text>
</comment>
<evidence type="ECO:0000256" key="1">
    <source>
        <dbReference type="SAM" id="MobiDB-lite"/>
    </source>
</evidence>
<reference evidence="2 3" key="1">
    <citation type="submission" date="2020-04" db="EMBL/GenBank/DDBJ databases">
        <authorList>
            <person name="Klaysubun C."/>
            <person name="Duangmal K."/>
            <person name="Lipun K."/>
        </authorList>
    </citation>
    <scope>NUCLEOTIDE SEQUENCE [LARGE SCALE GENOMIC DNA]</scope>
    <source>
        <strain evidence="2 3">K10HN5</strain>
    </source>
</reference>
<evidence type="ECO:0000313" key="2">
    <source>
        <dbReference type="EMBL" id="NMI00414.1"/>
    </source>
</evidence>
<proteinExistence type="predicted"/>
<dbReference type="NCBIfam" id="TIGR03931">
    <property type="entry name" value="T7SS_Rv3446c"/>
    <property type="match status" value="1"/>
</dbReference>
<dbReference type="RefSeq" id="WP_169383892.1">
    <property type="nucleotide sequence ID" value="NZ_JAAXLA010000056.1"/>
</dbReference>
<sequence>MTGCPRRIAVQPGASGVRLAGAGPDDPPRVLAELPAGDPGGLLTELLEERPVELTVLHPSSWPPARATAWARGAAGLAERVRAVPLALMVGAAVPRVVVDAGHGGVEITLLGPDGVRATRTCDAGGARLDAITLDLLRSAVPDAADRATLLHVARRVRERLSLLPTASAALAGERVRVDAGELRRVLAAPFGDVVDAVGGLLGNTRPAEIVLVGGVARTPLLAELMDAAELGPVRVPARPEAEALLGALREPAPAVAAAGAGGGWITAQARPGAPGVPVGLEPGRGARATGRRAAAERAPGRAAAEPACGRAAAEPAFRWLPPVPPRPRRPLRIAVAAAAGVAVAGALLAGVLPGPPTAASGDAPPAGVLVQYGYRIDLPAGWEHTGGLPERRRTLITPVTAPDGSDLISVERSDLGYDANAEPDRALRELRAEFDAAVAGGAPLTGFDSAARVAGRPGAGYQQVMGGGAVVDWFVVLDRGAQLSVGCQHTAAGAAAVERACAAVVGSLRLQ</sequence>
<evidence type="ECO:0000313" key="3">
    <source>
        <dbReference type="Proteomes" id="UP000820669"/>
    </source>
</evidence>
<organism evidence="2 3">
    <name type="scientific">Pseudonocardia acidicola</name>
    <dbReference type="NCBI Taxonomy" id="2724939"/>
    <lineage>
        <taxon>Bacteria</taxon>
        <taxon>Bacillati</taxon>
        <taxon>Actinomycetota</taxon>
        <taxon>Actinomycetes</taxon>
        <taxon>Pseudonocardiales</taxon>
        <taxon>Pseudonocardiaceae</taxon>
        <taxon>Pseudonocardia</taxon>
    </lineage>
</organism>
<feature type="region of interest" description="Disordered" evidence="1">
    <location>
        <begin position="282"/>
        <end position="308"/>
    </location>
</feature>